<dbReference type="PANTHER" id="PTHR13052">
    <property type="entry name" value="NFRKB-RELATED"/>
    <property type="match status" value="1"/>
</dbReference>
<evidence type="ECO:0000256" key="9">
    <source>
        <dbReference type="SAM" id="Phobius"/>
    </source>
</evidence>
<evidence type="ECO:0000256" key="4">
    <source>
        <dbReference type="ARBA" id="ARBA00022833"/>
    </source>
</evidence>
<dbReference type="InterPro" id="IPR025220">
    <property type="entry name" value="NFRKB_WH_1"/>
</dbReference>
<feature type="domain" description="DEUBAD" evidence="10">
    <location>
        <begin position="46"/>
        <end position="162"/>
    </location>
</feature>
<feature type="region of interest" description="Disordered" evidence="8">
    <location>
        <begin position="665"/>
        <end position="708"/>
    </location>
</feature>
<name>A0A922MN99_SPOEX</name>
<evidence type="ECO:0000256" key="7">
    <source>
        <dbReference type="ARBA" id="ARBA00023242"/>
    </source>
</evidence>
<keyword evidence="3" id="KW-0863">Zinc-finger</keyword>
<feature type="compositionally biased region" description="Low complexity" evidence="8">
    <location>
        <begin position="783"/>
        <end position="792"/>
    </location>
</feature>
<feature type="compositionally biased region" description="Polar residues" evidence="8">
    <location>
        <begin position="752"/>
        <end position="761"/>
    </location>
</feature>
<feature type="compositionally biased region" description="Polar residues" evidence="8">
    <location>
        <begin position="845"/>
        <end position="859"/>
    </location>
</feature>
<evidence type="ECO:0000256" key="2">
    <source>
        <dbReference type="ARBA" id="ARBA00022723"/>
    </source>
</evidence>
<feature type="region of interest" description="Disordered" evidence="8">
    <location>
        <begin position="308"/>
        <end position="391"/>
    </location>
</feature>
<keyword evidence="4" id="KW-0862">Zinc</keyword>
<evidence type="ECO:0000256" key="5">
    <source>
        <dbReference type="ARBA" id="ARBA00023015"/>
    </source>
</evidence>
<gene>
    <name evidence="11" type="ORF">HF086_000731</name>
</gene>
<comment type="caution">
    <text evidence="11">The sequence shown here is derived from an EMBL/GenBank/DDBJ whole genome shotgun (WGS) entry which is preliminary data.</text>
</comment>
<organism evidence="11 12">
    <name type="scientific">Spodoptera exigua</name>
    <name type="common">Beet armyworm</name>
    <name type="synonym">Noctua fulgens</name>
    <dbReference type="NCBI Taxonomy" id="7107"/>
    <lineage>
        <taxon>Eukaryota</taxon>
        <taxon>Metazoa</taxon>
        <taxon>Ecdysozoa</taxon>
        <taxon>Arthropoda</taxon>
        <taxon>Hexapoda</taxon>
        <taxon>Insecta</taxon>
        <taxon>Pterygota</taxon>
        <taxon>Neoptera</taxon>
        <taxon>Endopterygota</taxon>
        <taxon>Lepidoptera</taxon>
        <taxon>Glossata</taxon>
        <taxon>Ditrysia</taxon>
        <taxon>Noctuoidea</taxon>
        <taxon>Noctuidae</taxon>
        <taxon>Amphipyrinae</taxon>
        <taxon>Spodoptera</taxon>
    </lineage>
</organism>
<evidence type="ECO:0000256" key="3">
    <source>
        <dbReference type="ARBA" id="ARBA00022771"/>
    </source>
</evidence>
<reference evidence="11" key="1">
    <citation type="journal article" date="2021" name="G3 (Bethesda)">
        <title>Genome and transcriptome analysis of the beet armyworm Spodoptera exigua reveals targets for pest control. .</title>
        <authorList>
            <person name="Simon S."/>
            <person name="Breeschoten T."/>
            <person name="Jansen H.J."/>
            <person name="Dirks R.P."/>
            <person name="Schranz M.E."/>
            <person name="Ros V.I.D."/>
        </authorList>
    </citation>
    <scope>NUCLEOTIDE SEQUENCE</scope>
    <source>
        <strain evidence="11">TB_SE_WUR_2020</strain>
    </source>
</reference>
<dbReference type="Pfam" id="PF13919">
    <property type="entry name" value="ASXH"/>
    <property type="match status" value="1"/>
</dbReference>
<feature type="compositionally biased region" description="Polar residues" evidence="8">
    <location>
        <begin position="238"/>
        <end position="258"/>
    </location>
</feature>
<proteinExistence type="predicted"/>
<evidence type="ECO:0000256" key="1">
    <source>
        <dbReference type="ARBA" id="ARBA00004123"/>
    </source>
</evidence>
<keyword evidence="9" id="KW-0472">Membrane</keyword>
<keyword evidence="7" id="KW-0539">Nucleus</keyword>
<feature type="compositionally biased region" description="Acidic residues" evidence="8">
    <location>
        <begin position="214"/>
        <end position="223"/>
    </location>
</feature>
<keyword evidence="5" id="KW-0805">Transcription regulation</keyword>
<dbReference type="InterPro" id="IPR024867">
    <property type="entry name" value="NFRKB"/>
</dbReference>
<feature type="compositionally biased region" description="Basic and acidic residues" evidence="8">
    <location>
        <begin position="327"/>
        <end position="349"/>
    </location>
</feature>
<feature type="compositionally biased region" description="Low complexity" evidence="8">
    <location>
        <begin position="671"/>
        <end position="684"/>
    </location>
</feature>
<dbReference type="EMBL" id="JACEFF010000291">
    <property type="protein sequence ID" value="KAH9640181.1"/>
    <property type="molecule type" value="Genomic_DNA"/>
</dbReference>
<keyword evidence="2" id="KW-0479">Metal-binding</keyword>
<evidence type="ECO:0000256" key="6">
    <source>
        <dbReference type="ARBA" id="ARBA00023163"/>
    </source>
</evidence>
<dbReference type="GO" id="GO:0008270">
    <property type="term" value="F:zinc ion binding"/>
    <property type="evidence" value="ECO:0007669"/>
    <property type="project" value="UniProtKB-KW"/>
</dbReference>
<feature type="region of interest" description="Disordered" evidence="8">
    <location>
        <begin position="875"/>
        <end position="949"/>
    </location>
</feature>
<evidence type="ECO:0000313" key="12">
    <source>
        <dbReference type="Proteomes" id="UP000814243"/>
    </source>
</evidence>
<dbReference type="PANTHER" id="PTHR13052:SF3">
    <property type="entry name" value="NUCLEAR FACTOR RELATED TO KAPPA-B-BINDING PROTEIN"/>
    <property type="match status" value="1"/>
</dbReference>
<sequence length="1465" mass="156929">MEEKMDSEHSYSGESSSSSESSSGSSEADDEVLEPVRILGQSLELPQELCEDYSVFKEFFSMKTWDALEDKHKEELSKYLPQFTENEEEEKEKTIKMLFNHEPFHFTSPLGDFYNNLRQGNYRPDIAKMRKFLMKARAKQQKHKIKSYYAKLLPEVLISRERILAAAKAAPPGPIPRLLLLPPKPSSKNNFKPLYLRAKQRYFEELNAIRSEVGGEESEDENYPEGPPEQSTRKRKQAQGQPTDGNVSGTLGGSDQSNLTSLKCLKNVLAAHRTRRQYRENHPELNTTGITIDDIKQRVALVNGAKKLMFGGPKSGSPLQKLRRGPKKDSGGKNKGQEKASTRKAKEEPYETVENKPLLPNIKIKSEREESDSESSSFVDPITSPKSSKKVDHVEIKQEVIDKYPSSMSNINYSDTKLENMMALPVELADDSGEVIQVETSTETVEETLVDPDESLTETTHANFLSLVRALFPARAAHRASKQQLHARCAAVMRSPIAPLNTWYNLSDDWCGELDSALDFLAGERGQHPDDYVPYLQFLPESQMYQWIGAGRDCDAILGRLCERWLRAASSPPPAREPPPPRHPTTWSVRPATESELIDFRTQERKRFSMAAKPFTYIQYGMSQWVAPCSDQTLLSAVSSVLDRLLSAKRDPVVKSEEDWLKISSGRSRNSKMNSMLLSPLPSTSNPPLPVRTTPLSTSKEPHHTPPHAHLELEVGSVEEVVENASDSDVDVDDSGQSSSVPHLSSAQLLMQATQASQGKQVTLPPKPKGKLVAAPPPKAKAHVVPKPASVKQPAKQQSALMAQSAKQANLLAQAVRQSNVNQAKQTTIIQPPKPPVPQSPKQTNVPPQTSKPANVTQATKQAVISQVIKPTIVKQATAQPKPQTPTAPATQSPKQVQPQQTKQIIVSQTSSLSGQLSKSLPSVVAPPSKSPLVKQRPLQKVEGSQSQVINTTASQSNLQTTTVVQPSSTATVQVLQNKVTPGTRSLLIRPTAVQTTVTAVATTPVTQSTGGVTAVVSSVPTVVTSSVTTRTVQLAGGRTVQLAGGQSVQLAGGQSVQLAGGQGVQLASGQGVQLASGQGVQLAGGAGVQLAGGAGVLQLSAVRLAGGHTVQLAGGHTVQLGAPLRVQPAATKSPTPRPHHAAAALKAVPTTQPVQIPVSTVQLAGQTVQIAGQTVQLAGQSVQLTGHTVKLPSGQSVQVASQSVLPSQSVQLPSGQTVQIASGNVQTVQLSGSNVQLSGQSVQMPSGQTVQLGSQTVQLSGQTVQLAGQSVQLPSGQTLQLSSGQTVQLSSGQTLQLASGQTVQLANQTPKSIAQVVRSQATGDKTTSGQPIVAKLLTNAQGQMLSLEGVGGGARTVQVSGGVRARGAVRVLSPATRLARPLLLTSAKPLHNIILQQSDGNTIRVTSSGTVSSSQTLVLSNIGAQTVTTSSTSAPVLKLQQVIFFLNILYFIIISHVCILKISL</sequence>
<dbReference type="Gene3D" id="1.10.10.2430">
    <property type="entry name" value="NFRKB winged helix-like domain"/>
    <property type="match status" value="1"/>
</dbReference>
<dbReference type="GO" id="GO:0002020">
    <property type="term" value="F:protease binding"/>
    <property type="evidence" value="ECO:0007669"/>
    <property type="project" value="TreeGrafter"/>
</dbReference>
<feature type="compositionally biased region" description="Basic and acidic residues" evidence="8">
    <location>
        <begin position="1"/>
        <end position="11"/>
    </location>
</feature>
<feature type="transmembrane region" description="Helical" evidence="9">
    <location>
        <begin position="1443"/>
        <end position="1463"/>
    </location>
</feature>
<keyword evidence="6" id="KW-0804">Transcription</keyword>
<dbReference type="InterPro" id="IPR028020">
    <property type="entry name" value="ASX_DEUBAD_dom"/>
</dbReference>
<dbReference type="InterPro" id="IPR038106">
    <property type="entry name" value="NFRKB_winged_sf"/>
</dbReference>
<protein>
    <recommendedName>
        <fullName evidence="10">DEUBAD domain-containing protein</fullName>
    </recommendedName>
</protein>
<dbReference type="PROSITE" id="PS51916">
    <property type="entry name" value="DEUBAD"/>
    <property type="match status" value="1"/>
</dbReference>
<evidence type="ECO:0000259" key="10">
    <source>
        <dbReference type="PROSITE" id="PS51916"/>
    </source>
</evidence>
<keyword evidence="9" id="KW-1133">Transmembrane helix</keyword>
<feature type="region of interest" description="Disordered" evidence="8">
    <location>
        <begin position="213"/>
        <end position="258"/>
    </location>
</feature>
<feature type="compositionally biased region" description="Polar residues" evidence="8">
    <location>
        <begin position="893"/>
        <end position="921"/>
    </location>
</feature>
<dbReference type="Proteomes" id="UP000814243">
    <property type="component" value="Unassembled WGS sequence"/>
</dbReference>
<keyword evidence="9" id="KW-0812">Transmembrane</keyword>
<dbReference type="Pfam" id="PF14465">
    <property type="entry name" value="WHD_1st_NFRKB"/>
    <property type="match status" value="1"/>
</dbReference>
<dbReference type="InterPro" id="IPR044867">
    <property type="entry name" value="DEUBAD_dom"/>
</dbReference>
<evidence type="ECO:0000256" key="8">
    <source>
        <dbReference type="SAM" id="MobiDB-lite"/>
    </source>
</evidence>
<comment type="subcellular location">
    <subcellularLocation>
        <location evidence="1">Nucleus</location>
    </subcellularLocation>
</comment>
<feature type="region of interest" description="Disordered" evidence="8">
    <location>
        <begin position="752"/>
        <end position="803"/>
    </location>
</feature>
<feature type="region of interest" description="Disordered" evidence="8">
    <location>
        <begin position="1"/>
        <end position="33"/>
    </location>
</feature>
<feature type="compositionally biased region" description="Low complexity" evidence="8">
    <location>
        <begin position="875"/>
        <end position="892"/>
    </location>
</feature>
<dbReference type="CDD" id="cd21865">
    <property type="entry name" value="DEUBAD_NFRKB"/>
    <property type="match status" value="1"/>
</dbReference>
<feature type="region of interest" description="Disordered" evidence="8">
    <location>
        <begin position="823"/>
        <end position="859"/>
    </location>
</feature>
<dbReference type="GO" id="GO:0031011">
    <property type="term" value="C:Ino80 complex"/>
    <property type="evidence" value="ECO:0007669"/>
    <property type="project" value="InterPro"/>
</dbReference>
<evidence type="ECO:0000313" key="11">
    <source>
        <dbReference type="EMBL" id="KAH9640181.1"/>
    </source>
</evidence>
<accession>A0A922MN99</accession>
<feature type="compositionally biased region" description="Low complexity" evidence="8">
    <location>
        <begin position="12"/>
        <end position="26"/>
    </location>
</feature>